<dbReference type="OrthoDB" id="5150153at2"/>
<accession>A0A7J5AYW0</accession>
<gene>
    <name evidence="1" type="ORF">F8O03_14285</name>
</gene>
<dbReference type="EMBL" id="WBJX01000005">
    <property type="protein sequence ID" value="KAB1636741.1"/>
    <property type="molecule type" value="Genomic_DNA"/>
</dbReference>
<protein>
    <recommendedName>
        <fullName evidence="3">DUF4435 domain-containing protein</fullName>
    </recommendedName>
</protein>
<sequence>MSTLRELDRVEDRIRQHRQVEKRPVLLVEGPDDVLVMRPHIAPEIVFAAGTRSNVIRAVSALQEWGMPGVRAIIDADYDPRPANEAIFSYDARDLEGMLVRMGVLDLIIDHLGSAEKIKKLNGASTLVAKLIQLGEEVGALRASNRENGWGLPFRNVDPASKTDIRTLVFDRDRYIRALIQASETEVTFGEINDALSTLAKDELGPNGKDVLSFAAVALRNAAGTLHKEACSSAVLGAQLRSSCALELERSEWMTMIRTAVDEASNEITHPRSMAE</sequence>
<dbReference type="Proteomes" id="UP000490386">
    <property type="component" value="Unassembled WGS sequence"/>
</dbReference>
<keyword evidence="2" id="KW-1185">Reference proteome</keyword>
<evidence type="ECO:0008006" key="3">
    <source>
        <dbReference type="Google" id="ProtNLM"/>
    </source>
</evidence>
<dbReference type="AlphaFoldDB" id="A0A7J5AYW0"/>
<evidence type="ECO:0000313" key="2">
    <source>
        <dbReference type="Proteomes" id="UP000490386"/>
    </source>
</evidence>
<organism evidence="1 2">
    <name type="scientific">Pseudoclavibacter terrae</name>
    <dbReference type="NCBI Taxonomy" id="1530195"/>
    <lineage>
        <taxon>Bacteria</taxon>
        <taxon>Bacillati</taxon>
        <taxon>Actinomycetota</taxon>
        <taxon>Actinomycetes</taxon>
        <taxon>Micrococcales</taxon>
        <taxon>Microbacteriaceae</taxon>
        <taxon>Pseudoclavibacter</taxon>
    </lineage>
</organism>
<comment type="caution">
    <text evidence="1">The sequence shown here is derived from an EMBL/GenBank/DDBJ whole genome shotgun (WGS) entry which is preliminary data.</text>
</comment>
<name>A0A7J5AYW0_9MICO</name>
<dbReference type="RefSeq" id="WP_151424464.1">
    <property type="nucleotide sequence ID" value="NZ_WBJX01000005.1"/>
</dbReference>
<proteinExistence type="predicted"/>
<evidence type="ECO:0000313" key="1">
    <source>
        <dbReference type="EMBL" id="KAB1636741.1"/>
    </source>
</evidence>
<reference evidence="1 2" key="1">
    <citation type="submission" date="2019-09" db="EMBL/GenBank/DDBJ databases">
        <title>Phylogeny of genus Pseudoclavibacter and closely related genus.</title>
        <authorList>
            <person name="Li Y."/>
        </authorList>
    </citation>
    <scope>NUCLEOTIDE SEQUENCE [LARGE SCALE GENOMIC DNA]</scope>
    <source>
        <strain evidence="1 2">THG-MD12</strain>
    </source>
</reference>